<dbReference type="EMBL" id="RPFJ01000030">
    <property type="protein sequence ID" value="RPD93376.1"/>
    <property type="molecule type" value="Genomic_DNA"/>
</dbReference>
<dbReference type="Gene3D" id="3.20.20.70">
    <property type="entry name" value="Aldolase class I"/>
    <property type="match status" value="1"/>
</dbReference>
<reference evidence="3 4" key="1">
    <citation type="submission" date="2018-11" db="EMBL/GenBank/DDBJ databases">
        <title>Aureibaculum marinum gen. nov., sp. nov., a member of the family Flavobacteriaceae isolated from the Bohai Sea.</title>
        <authorList>
            <person name="Ji X."/>
        </authorList>
    </citation>
    <scope>NUCLEOTIDE SEQUENCE [LARGE SCALE GENOMIC DNA]</scope>
    <source>
        <strain evidence="3 4">BH-SD17</strain>
    </source>
</reference>
<dbReference type="InterPro" id="IPR013785">
    <property type="entry name" value="Aldolase_TIM"/>
</dbReference>
<keyword evidence="1" id="KW-0378">Hydrolase</keyword>
<comment type="caution">
    <text evidence="3">The sequence shown here is derived from an EMBL/GenBank/DDBJ whole genome shotgun (WGS) entry which is preliminary data.</text>
</comment>
<evidence type="ECO:0000313" key="4">
    <source>
        <dbReference type="Proteomes" id="UP000270856"/>
    </source>
</evidence>
<dbReference type="RefSeq" id="WP_123898815.1">
    <property type="nucleotide sequence ID" value="NZ_RPFJ01000030.1"/>
</dbReference>
<proteinExistence type="predicted"/>
<sequence>MTALKLLAHKKYPFILICLFINQFVWSQRIENEIKIILEKDTLVLENQKIKAKYSWNNGNISLTHLNDKTNNKSVSFSNENQNFLLNNETSNATDSHFEIITGTNKNYKDAVITFNFKGINIKQVLRLYSDVKAIKHTYFLKGKSDQKSWDINKVENLDMIETRNNKNDEFSRIGHLEFNTRHWKFKSVKFYEATDHHDNPVEETTFLSYRKQRKVQANLLFASNTQRKQSIYILKESPIGVSQQYYPGFDFLVDYNGLSIHGLGISPTDLNDNWIQGYGYALGISDGDDIQQKITILNYQKKVNPYIFERDFMMMSNTWGDRSKDSRMNEEFILNELTSASKLGITHFQLDDGWQQGLSRNSASKSGVKWDDWSTEDWQPHKERFPNGFKKIIKTAEKENIKIGLWFNPSKTNNYANWERDANILLEYYNNFGISNFKIDGLDLMTKQAEINLRKLFSKVKLETNGKAVFNLDVTAGRRIGYHYFGEYGNIFLENRYTDWSNYYPYRTLRNLWLLASYVPSQQLQIEFLNVNRNKKKYPMEDMASPEKVGLNYAFAATMMAQPLAWMEVSQLKEIPLNFIEIVEKYKTVAKDLHAGTIIPIGQEPDGNSWTGFLSLGSGNEHYLLVFRENNQNKSYELNLPFSINKTEIILGDSIKIKKQNTHNLKLTLETPWSFSLLKISSND</sequence>
<dbReference type="OrthoDB" id="9758822at2"/>
<dbReference type="GO" id="GO:0005975">
    <property type="term" value="P:carbohydrate metabolic process"/>
    <property type="evidence" value="ECO:0007669"/>
    <property type="project" value="InterPro"/>
</dbReference>
<name>A0A3N4NJD6_9FLAO</name>
<dbReference type="GO" id="GO:0004553">
    <property type="term" value="F:hydrolase activity, hydrolyzing O-glycosyl compounds"/>
    <property type="evidence" value="ECO:0007669"/>
    <property type="project" value="InterPro"/>
</dbReference>
<keyword evidence="2" id="KW-0326">Glycosidase</keyword>
<organism evidence="3 4">
    <name type="scientific">Aureibaculum marinum</name>
    <dbReference type="NCBI Taxonomy" id="2487930"/>
    <lineage>
        <taxon>Bacteria</taxon>
        <taxon>Pseudomonadati</taxon>
        <taxon>Bacteroidota</taxon>
        <taxon>Flavobacteriia</taxon>
        <taxon>Flavobacteriales</taxon>
        <taxon>Flavobacteriaceae</taxon>
        <taxon>Aureibaculum</taxon>
    </lineage>
</organism>
<dbReference type="SUPFAM" id="SSF51445">
    <property type="entry name" value="(Trans)glycosidases"/>
    <property type="match status" value="1"/>
</dbReference>
<evidence type="ECO:0000313" key="3">
    <source>
        <dbReference type="EMBL" id="RPD93376.1"/>
    </source>
</evidence>
<dbReference type="AlphaFoldDB" id="A0A3N4NJD6"/>
<dbReference type="InterPro" id="IPR000111">
    <property type="entry name" value="Glyco_hydro_27/36_CS"/>
</dbReference>
<accession>A0A3N4NJD6</accession>
<gene>
    <name evidence="3" type="ORF">EGM88_12805</name>
</gene>
<evidence type="ECO:0000256" key="1">
    <source>
        <dbReference type="ARBA" id="ARBA00022801"/>
    </source>
</evidence>
<dbReference type="PROSITE" id="PS00512">
    <property type="entry name" value="ALPHA_GALACTOSIDASE"/>
    <property type="match status" value="1"/>
</dbReference>
<keyword evidence="4" id="KW-1185">Reference proteome</keyword>
<dbReference type="InterPro" id="IPR017853">
    <property type="entry name" value="GH"/>
</dbReference>
<dbReference type="Pfam" id="PF02065">
    <property type="entry name" value="Melibiase"/>
    <property type="match status" value="1"/>
</dbReference>
<protein>
    <submittedName>
        <fullName evidence="3">Alpha-galactosidase</fullName>
    </submittedName>
</protein>
<evidence type="ECO:0000256" key="2">
    <source>
        <dbReference type="ARBA" id="ARBA00023295"/>
    </source>
</evidence>
<dbReference type="Proteomes" id="UP000270856">
    <property type="component" value="Unassembled WGS sequence"/>
</dbReference>